<organism evidence="1 2">
    <name type="scientific">Klebsiella phage vB_KvM-Eowyn</name>
    <dbReference type="NCBI Taxonomy" id="2762819"/>
    <lineage>
        <taxon>Viruses</taxon>
        <taxon>Duplodnaviria</taxon>
        <taxon>Heunggongvirae</taxon>
        <taxon>Uroviricota</taxon>
        <taxon>Caudoviricetes</taxon>
        <taxon>Chimalliviridae</taxon>
        <taxon>Eowynvirus</taxon>
        <taxon>Eowynvirus eowyn</taxon>
    </lineage>
</organism>
<accession>A0A7R8MJA5</accession>
<gene>
    <name evidence="1" type="ORF">LLCLJKAH_00048</name>
</gene>
<protein>
    <submittedName>
        <fullName evidence="1">Uncharacterized protein</fullName>
    </submittedName>
</protein>
<evidence type="ECO:0000313" key="1">
    <source>
        <dbReference type="EMBL" id="CAD5236037.1"/>
    </source>
</evidence>
<dbReference type="EMBL" id="LR881104">
    <property type="protein sequence ID" value="CAD5236037.1"/>
    <property type="molecule type" value="Genomic_DNA"/>
</dbReference>
<proteinExistence type="predicted"/>
<dbReference type="Proteomes" id="UP000596247">
    <property type="component" value="Chromosome"/>
</dbReference>
<reference evidence="1 2" key="1">
    <citation type="submission" date="2020-09" db="EMBL/GenBank/DDBJ databases">
        <authorList>
            <person name="Jameson E."/>
        </authorList>
    </citation>
    <scope>NUCLEOTIDE SEQUENCE [LARGE SCALE GENOMIC DNA]</scope>
</reference>
<evidence type="ECO:0000313" key="2">
    <source>
        <dbReference type="Proteomes" id="UP000596247"/>
    </source>
</evidence>
<name>A0A7R8MJA5_9CAUD</name>
<keyword evidence="2" id="KW-1185">Reference proteome</keyword>
<sequence>MLDNLVIAGALSRLGLTDFISNLGVMAVHHNGPTVTISLPGEQTEVLSSRQFEAQINQTHLKETGKPIVFKGPSSYRDGSDDLKVVIFENTYGHALLNETLGVCTVYIHNTLALALHRNSDGFWDIID</sequence>